<proteinExistence type="predicted"/>
<evidence type="ECO:0008006" key="3">
    <source>
        <dbReference type="Google" id="ProtNLM"/>
    </source>
</evidence>
<accession>A0A561D1Q8</accession>
<evidence type="ECO:0000313" key="2">
    <source>
        <dbReference type="Proteomes" id="UP000319671"/>
    </source>
</evidence>
<comment type="caution">
    <text evidence="1">The sequence shown here is derived from an EMBL/GenBank/DDBJ whole genome shotgun (WGS) entry which is preliminary data.</text>
</comment>
<dbReference type="RefSeq" id="WP_144566632.1">
    <property type="nucleotide sequence ID" value="NZ_VIVN01000010.1"/>
</dbReference>
<reference evidence="1 2" key="1">
    <citation type="submission" date="2019-06" db="EMBL/GenBank/DDBJ databases">
        <title>Sorghum-associated microbial communities from plants grown in Nebraska, USA.</title>
        <authorList>
            <person name="Schachtman D."/>
        </authorList>
    </citation>
    <scope>NUCLEOTIDE SEQUENCE [LARGE SCALE GENOMIC DNA]</scope>
    <source>
        <strain evidence="1 2">2482</strain>
    </source>
</reference>
<sequence length="783" mass="92645">MQDLLQKYADSFAIQLEKISQSENVQRSVNYPIVFLFLGDLVKDALLAIKKLNKEKWHNSNGILYFHAYQTETILADNLFSLQLANNGFDRQSQRKELVETFYQDETMLIELNKIFRKLTSKLAEYGRAFSSLQKVNLCVVTAVHDPANILIQEFTLLLKSILQESFRIVEVDLFGLLMEKQDGENFAFTTSLGISFLKELDNYQQNDYHFERDLQLTEDHLRLPICHPPSPLFEVVYLLSDKNENGLIKEEAVQQNYELISHLNLLKNRKIWTEHHEKMNSYSHQSFKRAMKGNARDPVYASAGFAKVTRPNKAIVLNAASHFFQDLLETLKRQSKQPREKILQLFDLSESSFQKYYEHFLPPADRLYDMLGLMRVSNSYKAVRKMSLNETEEFLYEGGTETFFYQNFEEPVREFLGILDLREQIEWCFYENVINHEQYGIYCAYSWTADNVHSESNVLNAISKLVQETKQEQLKLEEHLELTYQQIVDRCDFNKSYLPFSAKKNLTSFVEYFFNEVYGTKYELLRLKVKLAILNQYRTVLKGLHRSLQPKIRLMNKVDTFLKKTAADSLFDSDDDLDKNIAQYYSRVIQLITAKLKEKRGPHFFLNERFFKNLYGYLEDDQPEVLLERLLVVCDREILSQEEFHRTFEDELLERANVITDYENREILSKEELFKKLYLRLDESSSIHIEVFNYTQVNRYEEKYFFGDFYSQFMRFALEKEHDTRQWKVGCVHEKKTSGIEKLTLMGGFTLKDLMFYRNGERYYKIYTDNGYEFHSKAEASV</sequence>
<dbReference type="EMBL" id="VIVN01000010">
    <property type="protein sequence ID" value="TWD97399.1"/>
    <property type="molecule type" value="Genomic_DNA"/>
</dbReference>
<name>A0A561D1Q8_9BACI</name>
<gene>
    <name evidence="1" type="ORF">FB550_1104</name>
</gene>
<evidence type="ECO:0000313" key="1">
    <source>
        <dbReference type="EMBL" id="TWD97399.1"/>
    </source>
</evidence>
<organism evidence="1 2">
    <name type="scientific">Neobacillus bataviensis</name>
    <dbReference type="NCBI Taxonomy" id="220685"/>
    <lineage>
        <taxon>Bacteria</taxon>
        <taxon>Bacillati</taxon>
        <taxon>Bacillota</taxon>
        <taxon>Bacilli</taxon>
        <taxon>Bacillales</taxon>
        <taxon>Bacillaceae</taxon>
        <taxon>Neobacillus</taxon>
    </lineage>
</organism>
<keyword evidence="2" id="KW-1185">Reference proteome</keyword>
<protein>
    <recommendedName>
        <fullName evidence="3">Tubulin-like protein</fullName>
    </recommendedName>
</protein>
<dbReference type="AlphaFoldDB" id="A0A561D1Q8"/>
<dbReference type="Proteomes" id="UP000319671">
    <property type="component" value="Unassembled WGS sequence"/>
</dbReference>